<sequence>MSPRRNRNGTAPTLIAFGKRLRRFREANNWTQEALAVRAYNGAGVKPQYIGMIENGRTKCTEKFAQSMDQLLGANGELVGLWHDLVEDAGYPVWFDWPGIEEDAVSIHAFELGVVTGLLQSRPYAATILKGNEEAIEGRMRRQRILTREEPPPPEVAVLLDKSVLYRDVGGHEVMRGQLEHLVDSVSDRLIVQIVPQRFHTGISGSFTLATMEDRSQVGYAETVARGVTMSDEADLARMAEALSSLRAHALPVDMSIDLIRKVVAENWM</sequence>
<dbReference type="Pfam" id="PF19054">
    <property type="entry name" value="DUF5753"/>
    <property type="match status" value="1"/>
</dbReference>
<dbReference type="SUPFAM" id="SSF47413">
    <property type="entry name" value="lambda repressor-like DNA-binding domains"/>
    <property type="match status" value="1"/>
</dbReference>
<dbReference type="InterPro" id="IPR010982">
    <property type="entry name" value="Lambda_DNA-bd_dom_sf"/>
</dbReference>
<evidence type="ECO:0000313" key="2">
    <source>
        <dbReference type="EMBL" id="MQY02630.1"/>
    </source>
</evidence>
<dbReference type="Gene3D" id="1.10.260.40">
    <property type="entry name" value="lambda repressor-like DNA-binding domains"/>
    <property type="match status" value="1"/>
</dbReference>
<feature type="domain" description="HTH cro/C1-type" evidence="1">
    <location>
        <begin position="21"/>
        <end position="79"/>
    </location>
</feature>
<dbReference type="InterPro" id="IPR043917">
    <property type="entry name" value="DUF5753"/>
</dbReference>
<dbReference type="GO" id="GO:0003677">
    <property type="term" value="F:DNA binding"/>
    <property type="evidence" value="ECO:0007669"/>
    <property type="project" value="InterPro"/>
</dbReference>
<dbReference type="Proteomes" id="UP000487268">
    <property type="component" value="Unassembled WGS sequence"/>
</dbReference>
<comment type="caution">
    <text evidence="2">The sequence shown here is derived from an EMBL/GenBank/DDBJ whole genome shotgun (WGS) entry which is preliminary data.</text>
</comment>
<dbReference type="CDD" id="cd00093">
    <property type="entry name" value="HTH_XRE"/>
    <property type="match status" value="1"/>
</dbReference>
<dbReference type="EMBL" id="WEGH01000001">
    <property type="protein sequence ID" value="MQY02630.1"/>
    <property type="molecule type" value="Genomic_DNA"/>
</dbReference>
<protein>
    <recommendedName>
        <fullName evidence="1">HTH cro/C1-type domain-containing protein</fullName>
    </recommendedName>
</protein>
<accession>A0A7K0BN71</accession>
<evidence type="ECO:0000259" key="1">
    <source>
        <dbReference type="PROSITE" id="PS50943"/>
    </source>
</evidence>
<evidence type="ECO:0000313" key="3">
    <source>
        <dbReference type="Proteomes" id="UP000487268"/>
    </source>
</evidence>
<name>A0A7K0BN71_9ACTN</name>
<reference evidence="2 3" key="1">
    <citation type="submission" date="2019-10" db="EMBL/GenBank/DDBJ databases">
        <title>Actinomadura rubteroloni sp. nov. and Actinomadura macrotermitis sp. nov., isolated from the gut of fungus growing-termite Macrotermes natalensis.</title>
        <authorList>
            <person name="Benndorf R."/>
            <person name="Martin K."/>
            <person name="Kuefner M."/>
            <person name="De Beer W."/>
            <person name="Kaster A.-K."/>
            <person name="Vollmers J."/>
            <person name="Poulsen M."/>
            <person name="Beemelmanns C."/>
        </authorList>
    </citation>
    <scope>NUCLEOTIDE SEQUENCE [LARGE SCALE GENOMIC DNA]</scope>
    <source>
        <strain evidence="2 3">RB68</strain>
    </source>
</reference>
<gene>
    <name evidence="2" type="ORF">ACRB68_06620</name>
</gene>
<keyword evidence="3" id="KW-1185">Reference proteome</keyword>
<dbReference type="OrthoDB" id="3469353at2"/>
<dbReference type="Pfam" id="PF13560">
    <property type="entry name" value="HTH_31"/>
    <property type="match status" value="1"/>
</dbReference>
<dbReference type="RefSeq" id="WP_153530763.1">
    <property type="nucleotide sequence ID" value="NZ_WEGH01000001.1"/>
</dbReference>
<dbReference type="SMART" id="SM00530">
    <property type="entry name" value="HTH_XRE"/>
    <property type="match status" value="1"/>
</dbReference>
<dbReference type="AlphaFoldDB" id="A0A7K0BN71"/>
<dbReference type="InterPro" id="IPR001387">
    <property type="entry name" value="Cro/C1-type_HTH"/>
</dbReference>
<organism evidence="2 3">
    <name type="scientific">Actinomadura macrotermitis</name>
    <dbReference type="NCBI Taxonomy" id="2585200"/>
    <lineage>
        <taxon>Bacteria</taxon>
        <taxon>Bacillati</taxon>
        <taxon>Actinomycetota</taxon>
        <taxon>Actinomycetes</taxon>
        <taxon>Streptosporangiales</taxon>
        <taxon>Thermomonosporaceae</taxon>
        <taxon>Actinomadura</taxon>
    </lineage>
</organism>
<dbReference type="PROSITE" id="PS50943">
    <property type="entry name" value="HTH_CROC1"/>
    <property type="match status" value="1"/>
</dbReference>
<proteinExistence type="predicted"/>